<evidence type="ECO:0000313" key="2">
    <source>
        <dbReference type="EMBL" id="SNQ60645.1"/>
    </source>
</evidence>
<dbReference type="Pfam" id="PF01995">
    <property type="entry name" value="NRD1_2"/>
    <property type="match status" value="1"/>
</dbReference>
<dbReference type="InterPro" id="IPR002846">
    <property type="entry name" value="NRD"/>
</dbReference>
<dbReference type="STRING" id="1392998.ANME2D_03474"/>
<proteinExistence type="predicted"/>
<protein>
    <recommendedName>
        <fullName evidence="1">NrpR regulatory domain-containing protein</fullName>
    </recommendedName>
</protein>
<dbReference type="Proteomes" id="UP000218615">
    <property type="component" value="Unassembled WGS sequence"/>
</dbReference>
<accession>A0A284VMX8</accession>
<organism evidence="2 3">
    <name type="scientific">Candidatus Methanoperedens nitratireducens</name>
    <dbReference type="NCBI Taxonomy" id="1392998"/>
    <lineage>
        <taxon>Archaea</taxon>
        <taxon>Methanobacteriati</taxon>
        <taxon>Methanobacteriota</taxon>
        <taxon>Stenosarchaea group</taxon>
        <taxon>Methanomicrobia</taxon>
        <taxon>Methanosarcinales</taxon>
        <taxon>ANME-2 cluster</taxon>
        <taxon>Candidatus Methanoperedentaceae</taxon>
        <taxon>Candidatus Methanoperedens</taxon>
    </lineage>
</organism>
<evidence type="ECO:0000313" key="3">
    <source>
        <dbReference type="Proteomes" id="UP000218615"/>
    </source>
</evidence>
<name>A0A284VMX8_9EURY</name>
<keyword evidence="3" id="KW-1185">Reference proteome</keyword>
<dbReference type="OrthoDB" id="358798at2157"/>
<dbReference type="AlphaFoldDB" id="A0A284VMX8"/>
<reference evidence="3" key="1">
    <citation type="submission" date="2017-06" db="EMBL/GenBank/DDBJ databases">
        <authorList>
            <person name="Cremers G."/>
        </authorList>
    </citation>
    <scope>NUCLEOTIDE SEQUENCE [LARGE SCALE GENOMIC DNA]</scope>
</reference>
<dbReference type="PANTHER" id="PTHR41964:SF1">
    <property type="entry name" value="GLOBAL NITROGEN REGULATOR NRPR"/>
    <property type="match status" value="1"/>
</dbReference>
<feature type="domain" description="NrpR regulatory" evidence="1">
    <location>
        <begin position="4"/>
        <end position="242"/>
    </location>
</feature>
<dbReference type="InterPro" id="IPR036984">
    <property type="entry name" value="NrpR_dom_sf"/>
</dbReference>
<gene>
    <name evidence="2" type="ORF">MNV_20021</name>
</gene>
<evidence type="ECO:0000259" key="1">
    <source>
        <dbReference type="Pfam" id="PF01995"/>
    </source>
</evidence>
<dbReference type="EMBL" id="FZMP01000112">
    <property type="protein sequence ID" value="SNQ60645.1"/>
    <property type="molecule type" value="Genomic_DNA"/>
</dbReference>
<dbReference type="PANTHER" id="PTHR41964">
    <property type="entry name" value="GLOBAL NITROGEN REGULATOR NRPR"/>
    <property type="match status" value="1"/>
</dbReference>
<dbReference type="RefSeq" id="WP_096205162.1">
    <property type="nucleotide sequence ID" value="NZ_FZMP01000112.1"/>
</dbReference>
<sequence length="248" mass="26876">MTDITFIISRIESMMYEVTFDPVQRKGKIIANISIVDEADFKKVLNLIRQAVHSGLSVSPYIKIIRSGEKIGNLKIEKGKTGIATACSITIDGVLLKSGVPVKPKFGGVVEIHDGSPLRFTDILTYESTTIDPLDVLMSQELTSVTEMVNTGSGKILANLREAPMAARDRIEQVLDSLVEAGFSCILEVGEPNSDILGIQVGRDKLGIAVIGGTNPMALVQEHGIDINTQEMSILLDIGEMTHIDEVK</sequence>
<dbReference type="InterPro" id="IPR038982">
    <property type="entry name" value="NrpR"/>
</dbReference>
<dbReference type="Gene3D" id="3.30.70.1360">
    <property type="entry name" value="mj0159-like"/>
    <property type="match status" value="2"/>
</dbReference>